<evidence type="ECO:0000313" key="4">
    <source>
        <dbReference type="EMBL" id="GIE09032.1"/>
    </source>
</evidence>
<accession>A0A919MIE3</accession>
<evidence type="ECO:0000313" key="5">
    <source>
        <dbReference type="Proteomes" id="UP000598174"/>
    </source>
</evidence>
<dbReference type="GO" id="GO:0004519">
    <property type="term" value="F:endonuclease activity"/>
    <property type="evidence" value="ECO:0007669"/>
    <property type="project" value="UniProtKB-KW"/>
</dbReference>
<keyword evidence="2" id="KW-0472">Membrane</keyword>
<feature type="domain" description="Endonuclease/exonuclease/phosphatase" evidence="3">
    <location>
        <begin position="93"/>
        <end position="301"/>
    </location>
</feature>
<sequence>MVSVLLWLLIVPAVGWLVFRLGGWERGALVQLMAFTPYVAGWSLVPVVLAVVGRRWTTALVAFVVVLAYAIVVLPRARTGDSGPSRGVELHVMTSNMLIGGADPATIVRLVEDRQIDVLALQEFTPNGRRALENAGLLKLLPYSALGDEPGASGSGIYARFPISGGGDKRNGGGFRQAYGTVQPPGAAPLVFESVHTRAPVSPAENKLWQSDLKDEPKPDPGGPPRVLLGDFNATLDHRSLRALVGSGYRDAGDATGSGLVPTWPYLEHPGIPRVTIDHVLVDERIGARKLAAHRIPGSDHRALIAELIVPAA</sequence>
<dbReference type="EMBL" id="BOMM01000004">
    <property type="protein sequence ID" value="GIE09032.1"/>
    <property type="molecule type" value="Genomic_DNA"/>
</dbReference>
<name>A0A919MIE3_9ACTN</name>
<keyword evidence="4" id="KW-0255">Endonuclease</keyword>
<protein>
    <submittedName>
        <fullName evidence="4">Endonuclease</fullName>
    </submittedName>
</protein>
<evidence type="ECO:0000256" key="2">
    <source>
        <dbReference type="SAM" id="Phobius"/>
    </source>
</evidence>
<feature type="transmembrane region" description="Helical" evidence="2">
    <location>
        <begin position="59"/>
        <end position="77"/>
    </location>
</feature>
<dbReference type="InterPro" id="IPR036691">
    <property type="entry name" value="Endo/exonu/phosph_ase_sf"/>
</dbReference>
<dbReference type="Pfam" id="PF03372">
    <property type="entry name" value="Exo_endo_phos"/>
    <property type="match status" value="1"/>
</dbReference>
<keyword evidence="2" id="KW-0812">Transmembrane</keyword>
<reference evidence="4" key="1">
    <citation type="submission" date="2021-01" db="EMBL/GenBank/DDBJ databases">
        <title>Whole genome shotgun sequence of Actinoplanes ferrugineus NBRC 15555.</title>
        <authorList>
            <person name="Komaki H."/>
            <person name="Tamura T."/>
        </authorList>
    </citation>
    <scope>NUCLEOTIDE SEQUENCE</scope>
    <source>
        <strain evidence="4">NBRC 15555</strain>
    </source>
</reference>
<dbReference type="Gene3D" id="3.60.10.10">
    <property type="entry name" value="Endonuclease/exonuclease/phosphatase"/>
    <property type="match status" value="1"/>
</dbReference>
<keyword evidence="5" id="KW-1185">Reference proteome</keyword>
<proteinExistence type="predicted"/>
<feature type="transmembrane region" description="Helical" evidence="2">
    <location>
        <begin position="30"/>
        <end position="52"/>
    </location>
</feature>
<dbReference type="AlphaFoldDB" id="A0A919MIE3"/>
<feature type="region of interest" description="Disordered" evidence="1">
    <location>
        <begin position="203"/>
        <end position="226"/>
    </location>
</feature>
<keyword evidence="4" id="KW-0540">Nuclease</keyword>
<dbReference type="InterPro" id="IPR005135">
    <property type="entry name" value="Endo/exonuclease/phosphatase"/>
</dbReference>
<evidence type="ECO:0000259" key="3">
    <source>
        <dbReference type="Pfam" id="PF03372"/>
    </source>
</evidence>
<keyword evidence="2" id="KW-1133">Transmembrane helix</keyword>
<dbReference type="SUPFAM" id="SSF56219">
    <property type="entry name" value="DNase I-like"/>
    <property type="match status" value="1"/>
</dbReference>
<organism evidence="4 5">
    <name type="scientific">Paractinoplanes ferrugineus</name>
    <dbReference type="NCBI Taxonomy" id="113564"/>
    <lineage>
        <taxon>Bacteria</taxon>
        <taxon>Bacillati</taxon>
        <taxon>Actinomycetota</taxon>
        <taxon>Actinomycetes</taxon>
        <taxon>Micromonosporales</taxon>
        <taxon>Micromonosporaceae</taxon>
        <taxon>Paractinoplanes</taxon>
    </lineage>
</organism>
<gene>
    <name evidence="4" type="ORF">Afe05nite_08720</name>
</gene>
<keyword evidence="4" id="KW-0378">Hydrolase</keyword>
<comment type="caution">
    <text evidence="4">The sequence shown here is derived from an EMBL/GenBank/DDBJ whole genome shotgun (WGS) entry which is preliminary data.</text>
</comment>
<evidence type="ECO:0000256" key="1">
    <source>
        <dbReference type="SAM" id="MobiDB-lite"/>
    </source>
</evidence>
<dbReference type="Proteomes" id="UP000598174">
    <property type="component" value="Unassembled WGS sequence"/>
</dbReference>